<name>A0A226X1B3_CABSO</name>
<dbReference type="PROSITE" id="PS50931">
    <property type="entry name" value="HTH_LYSR"/>
    <property type="match status" value="1"/>
</dbReference>
<dbReference type="EMBL" id="MTHB01000110">
    <property type="protein sequence ID" value="OXC77204.1"/>
    <property type="molecule type" value="Genomic_DNA"/>
</dbReference>
<dbReference type="PANTHER" id="PTHR30579">
    <property type="entry name" value="TRANSCRIPTIONAL REGULATOR"/>
    <property type="match status" value="1"/>
</dbReference>
<gene>
    <name evidence="6" type="ORF">BSU04_19505</name>
</gene>
<dbReference type="eggNOG" id="COG0583">
    <property type="taxonomic scope" value="Bacteria"/>
</dbReference>
<evidence type="ECO:0000259" key="5">
    <source>
        <dbReference type="PROSITE" id="PS50931"/>
    </source>
</evidence>
<dbReference type="InterPro" id="IPR000847">
    <property type="entry name" value="LysR_HTH_N"/>
</dbReference>
<keyword evidence="3" id="KW-0238">DNA-binding</keyword>
<dbReference type="Pfam" id="PF03466">
    <property type="entry name" value="LysR_substrate"/>
    <property type="match status" value="1"/>
</dbReference>
<comment type="similarity">
    <text evidence="1">Belongs to the LysR transcriptional regulatory family.</text>
</comment>
<dbReference type="Pfam" id="PF00126">
    <property type="entry name" value="HTH_1"/>
    <property type="match status" value="1"/>
</dbReference>
<evidence type="ECO:0000313" key="7">
    <source>
        <dbReference type="Proteomes" id="UP000214720"/>
    </source>
</evidence>
<evidence type="ECO:0000256" key="4">
    <source>
        <dbReference type="ARBA" id="ARBA00023163"/>
    </source>
</evidence>
<dbReference type="Gene3D" id="1.10.10.10">
    <property type="entry name" value="Winged helix-like DNA-binding domain superfamily/Winged helix DNA-binding domain"/>
    <property type="match status" value="1"/>
</dbReference>
<reference evidence="7" key="1">
    <citation type="submission" date="2017-01" db="EMBL/GenBank/DDBJ databases">
        <title>Genome Analysis of Deinococcus marmoris KOPRI26562.</title>
        <authorList>
            <person name="Kim J.H."/>
            <person name="Oh H.-M."/>
        </authorList>
    </citation>
    <scope>NUCLEOTIDE SEQUENCE [LARGE SCALE GENOMIC DNA]</scope>
    <source>
        <strain evidence="7">PAMC 26633</strain>
    </source>
</reference>
<dbReference type="AlphaFoldDB" id="A0A226X1B3"/>
<evidence type="ECO:0000313" key="6">
    <source>
        <dbReference type="EMBL" id="OXC77204.1"/>
    </source>
</evidence>
<dbReference type="Gene3D" id="3.40.190.10">
    <property type="entry name" value="Periplasmic binding protein-like II"/>
    <property type="match status" value="2"/>
</dbReference>
<dbReference type="GO" id="GO:0003700">
    <property type="term" value="F:DNA-binding transcription factor activity"/>
    <property type="evidence" value="ECO:0007669"/>
    <property type="project" value="InterPro"/>
</dbReference>
<dbReference type="InterPro" id="IPR005119">
    <property type="entry name" value="LysR_subst-bd"/>
</dbReference>
<dbReference type="PANTHER" id="PTHR30579:SF7">
    <property type="entry name" value="HTH-TYPE TRANSCRIPTIONAL REGULATOR LRHA-RELATED"/>
    <property type="match status" value="1"/>
</dbReference>
<dbReference type="PRINTS" id="PR00039">
    <property type="entry name" value="HTHLYSR"/>
</dbReference>
<feature type="domain" description="HTH lysR-type" evidence="5">
    <location>
        <begin position="7"/>
        <end position="64"/>
    </location>
</feature>
<comment type="caution">
    <text evidence="6">The sequence shown here is derived from an EMBL/GenBank/DDBJ whole genome shotgun (WGS) entry which is preliminary data.</text>
</comment>
<sequence>MSMTQNLDINLVRTFVAVADHGSMTVAANSLHLTQGAVSQQIKRLEESFDCSLFEREGRRLELTRIGERFLGKAKRLLGMNDEIWADMATRALQGPLRIGVPYDLVGTCFPPIFKAFSEACPYVEISLMCATSPDLSKALASGSLDLAVIEAATDAAAGECLRVERLVWVGARGGMAHLKRPLPVSIVAESCAFRPVVLQALREKNLEWRSVFESGNIEATTATVRSDLAITAWLASTVPADLDILDAGTGMPALPNFAISLHLPSNCGAAARAFAQYVRDGVLRWS</sequence>
<dbReference type="InterPro" id="IPR036390">
    <property type="entry name" value="WH_DNA-bd_sf"/>
</dbReference>
<evidence type="ECO:0000256" key="2">
    <source>
        <dbReference type="ARBA" id="ARBA00023015"/>
    </source>
</evidence>
<dbReference type="InterPro" id="IPR050176">
    <property type="entry name" value="LTTR"/>
</dbReference>
<accession>A0A226X1B3</accession>
<dbReference type="GO" id="GO:0003677">
    <property type="term" value="F:DNA binding"/>
    <property type="evidence" value="ECO:0007669"/>
    <property type="project" value="UniProtKB-KW"/>
</dbReference>
<evidence type="ECO:0000256" key="3">
    <source>
        <dbReference type="ARBA" id="ARBA00023125"/>
    </source>
</evidence>
<dbReference type="Proteomes" id="UP000214720">
    <property type="component" value="Unassembled WGS sequence"/>
</dbReference>
<protein>
    <submittedName>
        <fullName evidence="6">Transcriptional regulator, LysR family</fullName>
    </submittedName>
</protein>
<evidence type="ECO:0000256" key="1">
    <source>
        <dbReference type="ARBA" id="ARBA00009437"/>
    </source>
</evidence>
<proteinExistence type="inferred from homology"/>
<organism evidence="6 7">
    <name type="scientific">Caballeronia sordidicola</name>
    <name type="common">Burkholderia sordidicola</name>
    <dbReference type="NCBI Taxonomy" id="196367"/>
    <lineage>
        <taxon>Bacteria</taxon>
        <taxon>Pseudomonadati</taxon>
        <taxon>Pseudomonadota</taxon>
        <taxon>Betaproteobacteria</taxon>
        <taxon>Burkholderiales</taxon>
        <taxon>Burkholderiaceae</taxon>
        <taxon>Caballeronia</taxon>
    </lineage>
</organism>
<dbReference type="InterPro" id="IPR036388">
    <property type="entry name" value="WH-like_DNA-bd_sf"/>
</dbReference>
<keyword evidence="4" id="KW-0804">Transcription</keyword>
<dbReference type="SUPFAM" id="SSF53850">
    <property type="entry name" value="Periplasmic binding protein-like II"/>
    <property type="match status" value="1"/>
</dbReference>
<keyword evidence="2" id="KW-0805">Transcription regulation</keyword>
<dbReference type="FunFam" id="1.10.10.10:FF:000001">
    <property type="entry name" value="LysR family transcriptional regulator"/>
    <property type="match status" value="1"/>
</dbReference>
<dbReference type="SUPFAM" id="SSF46785">
    <property type="entry name" value="Winged helix' DNA-binding domain"/>
    <property type="match status" value="1"/>
</dbReference>